<evidence type="ECO:0000313" key="8">
    <source>
        <dbReference type="Proteomes" id="UP000196435"/>
    </source>
</evidence>
<evidence type="ECO:0000313" key="6">
    <source>
        <dbReference type="EMBL" id="PHM36213.1"/>
    </source>
</evidence>
<dbReference type="InterPro" id="IPR006530">
    <property type="entry name" value="YD"/>
</dbReference>
<dbReference type="RefSeq" id="WP_086954656.1">
    <property type="nucleotide sequence ID" value="NZ_CAWNQC010000068.1"/>
</dbReference>
<dbReference type="Gene3D" id="2.60.200.60">
    <property type="match status" value="1"/>
</dbReference>
<dbReference type="GO" id="GO:0002100">
    <property type="term" value="P:tRNA wobble adenosine to inosine editing"/>
    <property type="evidence" value="ECO:0007669"/>
    <property type="project" value="InterPro"/>
</dbReference>
<feature type="domain" description="MafB19-like deaminase" evidence="3">
    <location>
        <begin position="1431"/>
        <end position="1537"/>
    </location>
</feature>
<dbReference type="InterPro" id="IPR022385">
    <property type="entry name" value="Rhs_assc_core"/>
</dbReference>
<keyword evidence="9" id="KW-1185">Reference proteome</keyword>
<dbReference type="Pfam" id="PF20148">
    <property type="entry name" value="DUF6531"/>
    <property type="match status" value="1"/>
</dbReference>
<dbReference type="GO" id="GO:0008251">
    <property type="term" value="F:tRNA-specific adenosine deaminase activity"/>
    <property type="evidence" value="ECO:0007669"/>
    <property type="project" value="InterPro"/>
</dbReference>
<sequence>MGLIDDIVTRSARVGAIHASQRGQGPKGPAAAREGDPIQHSSFWAALAGAVTGALISAAIFGAAALLVAGTGGAAAVVLTAALGTAGTMALGDLILGASSAVTDMINSFCSPDGMLTSGSPNVLVEGKPAARATVDTAVCSKHPSPVPPLIAQGSETVFINGQPAARVDDKLVCGAAIKGGAGTVFIGSGQHAYLDVQEEFSLLERALLVAVEYLVPPTRGGLKLAGKLLTQQGRKVVTRAALKEAKAMARDAKSILAGAKQGAKKAQQWAKNAAKNPKALTQKAMAGAKAGAKKAAGNVKAGTQKVLKGAKTGATNAGKKIKDNYNDRVGCAKKAFHETKGAKRYWEATKRFFKGDPIDVTTGALFDQRTDVELGQTIALTFLRSWSPGESGLLGENWTDSFSGCAIVIGDRVEIRTTEGASLYFILMATDLNSVNPEHPQFTLSRANTGYVLHEKNNPVRQHFSVEVSDNKECQTWKLSSLSDRNGNAIDFHYSEQNQLIKVTHSDGPELVLLYRQDGLLKEIRRSDNDLNEVMARYDYHDNGWLAEADSTQQFHLFYEYNEQGLISHWSDGDQTAVDYIYDEQGRCTDSVGSGGYYPVHFEYEPGITRSMTPQGYTTIWHYNEEQLVTQVETPCGHITHYEYDEWGNLRRQILPEGQIITLDYLADTGLVTAFTDATGATWQYRYDDLDRLSSMTDPLGRTWKQQYDDNGNAECFIAPDGSKTTLIRNEFGLVTAAEDDEGHKRTWEYDEHKRLTKLFDEENRSLKLGYDSHDRMQRLTSGSGALWLWEYDRHHRVSLSDRPNNSIERFRHDRHGNLTDWTDARGVKWHIEYGPFDLPMARIDGEGNRWQYRYDLDSLQLLEVVNPQGESYSYILDADGRVITETDYAGTQWHYAYDGNGNCIEKRDALGNITRYEYDAAQRMTAMHTPEGTTTYRYDILGRLLEVIAPESAPLTFEYDDKDRIIKETQTHGKIERDYPDNATVERTLRNIDGQCWQVKAEANKVGELRLLSINGEHTLDLERDEDGHEWHRQSDKGFILRQEHSLMGQLTAQRAGRNTEFFASHEVADIPQPTLAGLDREYRYDAALNLVAANDERQWLRYVVNGNGQVTSVSEGERLREHYQYDASGYPARRFDGVNEVDGERLYQKGHRLRQLGQHLFEYDDAGRMTAMQLWQDGHRPQLTKFRWNSQNQLIGVQTPGGQQWDYRYDAFGRRTEKVCERAGSRTTYLWDGDVPAEIREYRHNRLYSIRHLVFDGWQLLAQQVQFFSLNPENRQELIAGEIQTQYAVCAPTGEPLALFDAAGHRVWRQPPHSLYGLRLGRLGENAELNPGLQFAGQWLDDESGLVYNRFRYYSPVASCYLTPDPIGLAGGEKPYAYVGNPAQAVDPLGLAGCEDPWKIVDRFRRSKNKMEPLGDRIPGAIDKDGLHTVAFFEMNGRRVFGVNSGTLYKKDKALGKQWNEKIDYLTKEEKGTSAFHAEGHALMRAHKKFGGVMPKEITMYVDRVTCNHCERFLPALMKEMGIEKLKLFSKNGTSSVLHAAR</sequence>
<keyword evidence="2" id="KW-1133">Transmembrane helix</keyword>
<keyword evidence="1" id="KW-0677">Repeat</keyword>
<accession>A0A1N6MQY7</accession>
<dbReference type="PANTHER" id="PTHR32305">
    <property type="match status" value="1"/>
</dbReference>
<name>A0A1N6MQY7_9GAMM</name>
<reference evidence="6 9" key="3">
    <citation type="journal article" date="2017" name="Nat. Microbiol.">
        <title>Natural product diversity associated with the nematode symbionts Photorhabdus and Xenorhabdus.</title>
        <authorList>
            <person name="Tobias N.J."/>
            <person name="Wolff H."/>
            <person name="Djahanschiri B."/>
            <person name="Grundmann F."/>
            <person name="Kronenwerth M."/>
            <person name="Shi Y.M."/>
            <person name="Simonyi S."/>
            <person name="Grun P."/>
            <person name="Shapiro-Ilan D."/>
            <person name="Pidot S.J."/>
            <person name="Stinear T.P."/>
            <person name="Ebersberger I."/>
            <person name="Bode H.B."/>
        </authorList>
    </citation>
    <scope>NUCLEOTIDE SEQUENCE [LARGE SCALE GENOMIC DNA]</scope>
    <source>
        <strain evidence="6 9">DSM 16336</strain>
    </source>
</reference>
<feature type="transmembrane region" description="Helical" evidence="2">
    <location>
        <begin position="76"/>
        <end position="98"/>
    </location>
</feature>
<feature type="domain" description="DUF6531" evidence="4">
    <location>
        <begin position="356"/>
        <end position="426"/>
    </location>
</feature>
<dbReference type="EMBL" id="FTLG01000015">
    <property type="protein sequence ID" value="SIP71230.1"/>
    <property type="molecule type" value="Genomic_DNA"/>
</dbReference>
<dbReference type="InterPro" id="IPR058535">
    <property type="entry name" value="MafB19-deam"/>
</dbReference>
<evidence type="ECO:0000256" key="2">
    <source>
        <dbReference type="SAM" id="Phobius"/>
    </source>
</evidence>
<evidence type="ECO:0000259" key="3">
    <source>
        <dbReference type="Pfam" id="PF14437"/>
    </source>
</evidence>
<dbReference type="Pfam" id="PF14437">
    <property type="entry name" value="MafB19-deam"/>
    <property type="match status" value="1"/>
</dbReference>
<keyword evidence="2" id="KW-0812">Transmembrane</keyword>
<dbReference type="Pfam" id="PF05488">
    <property type="entry name" value="PAAR_motif"/>
    <property type="match status" value="1"/>
</dbReference>
<dbReference type="Pfam" id="PF05593">
    <property type="entry name" value="RHS_repeat"/>
    <property type="match status" value="2"/>
</dbReference>
<dbReference type="Gene3D" id="2.180.10.10">
    <property type="entry name" value="RHS repeat-associated core"/>
    <property type="match status" value="3"/>
</dbReference>
<organism evidence="7 8">
    <name type="scientific">Xenorhabdus innexi</name>
    <dbReference type="NCBI Taxonomy" id="290109"/>
    <lineage>
        <taxon>Bacteria</taxon>
        <taxon>Pseudomonadati</taxon>
        <taxon>Pseudomonadota</taxon>
        <taxon>Gammaproteobacteria</taxon>
        <taxon>Enterobacterales</taxon>
        <taxon>Morganellaceae</taxon>
        <taxon>Xenorhabdus</taxon>
    </lineage>
</organism>
<proteinExistence type="predicted"/>
<dbReference type="InterPro" id="IPR056823">
    <property type="entry name" value="TEN-like_YD-shell"/>
</dbReference>
<feature type="transmembrane region" description="Helical" evidence="2">
    <location>
        <begin position="43"/>
        <end position="69"/>
    </location>
</feature>
<dbReference type="InterPro" id="IPR008727">
    <property type="entry name" value="PAAR_motif"/>
</dbReference>
<feature type="domain" description="Teneurin-like YD-shell" evidence="5">
    <location>
        <begin position="487"/>
        <end position="589"/>
    </location>
</feature>
<dbReference type="EMBL" id="NIBU01000016">
    <property type="protein sequence ID" value="PHM36213.1"/>
    <property type="molecule type" value="Genomic_DNA"/>
</dbReference>
<dbReference type="OrthoDB" id="6043530at2"/>
<dbReference type="PANTHER" id="PTHR32305:SF15">
    <property type="entry name" value="PROTEIN RHSA-RELATED"/>
    <property type="match status" value="1"/>
</dbReference>
<evidence type="ECO:0000259" key="4">
    <source>
        <dbReference type="Pfam" id="PF20148"/>
    </source>
</evidence>
<evidence type="ECO:0000313" key="7">
    <source>
        <dbReference type="EMBL" id="SIP71230.1"/>
    </source>
</evidence>
<dbReference type="InterPro" id="IPR045351">
    <property type="entry name" value="DUF6531"/>
</dbReference>
<evidence type="ECO:0000256" key="1">
    <source>
        <dbReference type="ARBA" id="ARBA00022737"/>
    </source>
</evidence>
<dbReference type="Proteomes" id="UP000224871">
    <property type="component" value="Unassembled WGS sequence"/>
</dbReference>
<dbReference type="Proteomes" id="UP000196435">
    <property type="component" value="Unassembled WGS sequence"/>
</dbReference>
<dbReference type="Pfam" id="PF25023">
    <property type="entry name" value="TEN_YD-shell"/>
    <property type="match status" value="2"/>
</dbReference>
<keyword evidence="2" id="KW-0472">Membrane</keyword>
<dbReference type="NCBIfam" id="TIGR03696">
    <property type="entry name" value="Rhs_assc_core"/>
    <property type="match status" value="1"/>
</dbReference>
<reference evidence="7" key="1">
    <citation type="submission" date="2016-12" db="EMBL/GenBank/DDBJ databases">
        <authorList>
            <person name="Song W.-J."/>
            <person name="Kurnit D.M."/>
        </authorList>
    </citation>
    <scope>NUCLEOTIDE SEQUENCE [LARGE SCALE GENOMIC DNA]</scope>
    <source>
        <strain evidence="7">HGB1681</strain>
    </source>
</reference>
<protein>
    <submittedName>
        <fullName evidence="7">Putative Rhs family protein</fullName>
    </submittedName>
    <submittedName>
        <fullName evidence="6">RhsA protein in rhs element</fullName>
    </submittedName>
</protein>
<evidence type="ECO:0000313" key="9">
    <source>
        <dbReference type="Proteomes" id="UP000224871"/>
    </source>
</evidence>
<dbReference type="CDD" id="cd14742">
    <property type="entry name" value="PAAR_RHS"/>
    <property type="match status" value="1"/>
</dbReference>
<feature type="domain" description="Teneurin-like YD-shell" evidence="5">
    <location>
        <begin position="1094"/>
        <end position="1368"/>
    </location>
</feature>
<evidence type="ECO:0000259" key="5">
    <source>
        <dbReference type="Pfam" id="PF25023"/>
    </source>
</evidence>
<dbReference type="InterPro" id="IPR031325">
    <property type="entry name" value="RHS_repeat"/>
</dbReference>
<dbReference type="NCBIfam" id="TIGR01643">
    <property type="entry name" value="YD_repeat_2x"/>
    <property type="match status" value="6"/>
</dbReference>
<dbReference type="InterPro" id="IPR050708">
    <property type="entry name" value="T6SS_VgrG/RHS"/>
</dbReference>
<gene>
    <name evidence="6" type="ORF">Xinn_01746</name>
    <name evidence="7" type="ORF">XIS1_1110007</name>
</gene>
<reference evidence="8" key="2">
    <citation type="submission" date="2016-12" db="EMBL/GenBank/DDBJ databases">
        <authorList>
            <person name="Gaudriault S."/>
        </authorList>
    </citation>
    <scope>NUCLEOTIDE SEQUENCE [LARGE SCALE GENOMIC DNA]</scope>
    <source>
        <strain evidence="8">HGB1681 (deposited as PTA-6826 in the American Type Culture Collection)</strain>
    </source>
</reference>